<dbReference type="KEGG" id="pye:A6J80_03705"/>
<dbReference type="InterPro" id="IPR011050">
    <property type="entry name" value="Pectin_lyase_fold/virulence"/>
</dbReference>
<gene>
    <name evidence="1" type="ORF">A6J80_03705</name>
</gene>
<reference evidence="1" key="1">
    <citation type="submission" date="2017-12" db="EMBL/GenBank/DDBJ databases">
        <title>FDA dAtabase for Regulatory Grade micrObial Sequences (FDA-ARGOS): Supporting development and validation of Infectious Disease Dx tests.</title>
        <authorList>
            <person name="Campos J."/>
            <person name="Goldberg B."/>
            <person name="Tallon L."/>
            <person name="Sadzewicz L."/>
            <person name="Sengamalay N."/>
            <person name="Ott S."/>
            <person name="Godinez A."/>
            <person name="Nagaraj S."/>
            <person name="Vyas G."/>
            <person name="Aluvathingal J."/>
            <person name="Nadendla S."/>
            <person name="Geyer C."/>
            <person name="Nandy P."/>
            <person name="Hobson J."/>
            <person name="Sichtig H."/>
        </authorList>
    </citation>
    <scope>NUCLEOTIDE SEQUENCE</scope>
    <source>
        <strain evidence="1">FDAARGOS_252</strain>
    </source>
</reference>
<organism evidence="1 2">
    <name type="scientific">Paracoccus yeei</name>
    <dbReference type="NCBI Taxonomy" id="147645"/>
    <lineage>
        <taxon>Bacteria</taxon>
        <taxon>Pseudomonadati</taxon>
        <taxon>Pseudomonadota</taxon>
        <taxon>Alphaproteobacteria</taxon>
        <taxon>Rhodobacterales</taxon>
        <taxon>Paracoccaceae</taxon>
        <taxon>Paracoccus</taxon>
    </lineage>
</organism>
<dbReference type="SUPFAM" id="SSF51126">
    <property type="entry name" value="Pectin lyase-like"/>
    <property type="match status" value="1"/>
</dbReference>
<dbReference type="STRING" id="147645.A6J80_03705"/>
<dbReference type="InterPro" id="IPR012334">
    <property type="entry name" value="Pectin_lyas_fold"/>
</dbReference>
<dbReference type="Gene3D" id="2.160.20.10">
    <property type="entry name" value="Single-stranded right-handed beta-helix, Pectin lyase-like"/>
    <property type="match status" value="1"/>
</dbReference>
<keyword evidence="2" id="KW-1185">Reference proteome</keyword>
<name>A0A1V0GP57_9RHOB</name>
<dbReference type="EMBL" id="CP020442">
    <property type="protein sequence ID" value="ARC35600.1"/>
    <property type="molecule type" value="Genomic_DNA"/>
</dbReference>
<evidence type="ECO:0000313" key="2">
    <source>
        <dbReference type="Proteomes" id="UP000191257"/>
    </source>
</evidence>
<dbReference type="Proteomes" id="UP000191257">
    <property type="component" value="Chromosome"/>
</dbReference>
<proteinExistence type="predicted"/>
<dbReference type="RefSeq" id="WP_080620543.1">
    <property type="nucleotide sequence ID" value="NZ_CAWMZI010000001.1"/>
</dbReference>
<accession>A0A1V0GP57</accession>
<evidence type="ECO:0000313" key="1">
    <source>
        <dbReference type="EMBL" id="ARC35600.1"/>
    </source>
</evidence>
<evidence type="ECO:0008006" key="3">
    <source>
        <dbReference type="Google" id="ProtNLM"/>
    </source>
</evidence>
<protein>
    <recommendedName>
        <fullName evidence="3">Pectate lyase superfamily protein domain-containing protein</fullName>
    </recommendedName>
</protein>
<sequence length="499" mass="52870">MPEAYDTTAILARLDAIERTLGSGTLQTLALAAPYLTPASDGIVAAVRQQFVPAVDVRHFGVTLTALDQRAPEAVARANTEALGSALEWSARTGGAVHLPSGSLDLWGVVELPRGASIRGAGKFSSRIRQLCQPASDAEPFVDVFAAPAVSGGIGGNGYNIVADLTIDGGWNLRNHSRDGNGNWHYDPARMTQRGLVFATPAGGPLDAAMRDAGSDAHGRIENVCFTNIAGYGFQMSGRGENFARGVEIRKTGKSAFLIQSPDCFLSDLTCYLSGDSGVEIRAGAGNLRWTNSKVWFCGMQRAVQGIGAAIHLPDPGTETIMMNNISTQDSWGPGLQLNGNVGIVFSGDIDEAGGGRLEQQGFGWRGTRSLPRAFIRAPGTLRRARITAQIKGGSRLGEAARPTLVDLSGSGVGGCVFRLGGSLDHVATPPVRVSTGHVNAGRYNEIWFEDRLLHGQVTAKELNTVSHGVNDPVYGPSRAYRNDGRLMVRGPAGWIQQK</sequence>
<dbReference type="AlphaFoldDB" id="A0A1V0GP57"/>